<reference evidence="2 3" key="1">
    <citation type="submission" date="2024-07" db="EMBL/GenBank/DDBJ databases">
        <title>Whole genome sequencing of Prodigiosin pigment-producing Streptomyces salinarius isolated from rhizosphere soil of Arachis hypogaea.</title>
        <authorList>
            <person name="Vidhya A."/>
            <person name="Ramya S."/>
        </authorList>
    </citation>
    <scope>NUCLEOTIDE SEQUENCE [LARGE SCALE GENOMIC DNA]</scope>
    <source>
        <strain evidence="2 3">VRMG2420</strain>
    </source>
</reference>
<keyword evidence="1" id="KW-1133">Transmembrane helix</keyword>
<keyword evidence="3" id="KW-1185">Reference proteome</keyword>
<protein>
    <submittedName>
        <fullName evidence="2">Uncharacterized protein</fullName>
    </submittedName>
</protein>
<evidence type="ECO:0000313" key="2">
    <source>
        <dbReference type="EMBL" id="MFI7870459.1"/>
    </source>
</evidence>
<keyword evidence="1" id="KW-0472">Membrane</keyword>
<keyword evidence="1" id="KW-0812">Transmembrane</keyword>
<accession>A0ABW8B662</accession>
<feature type="transmembrane region" description="Helical" evidence="1">
    <location>
        <begin position="6"/>
        <end position="26"/>
    </location>
</feature>
<organism evidence="2 3">
    <name type="scientific">Streptomyces salinarius</name>
    <dbReference type="NCBI Taxonomy" id="2762598"/>
    <lineage>
        <taxon>Bacteria</taxon>
        <taxon>Bacillati</taxon>
        <taxon>Actinomycetota</taxon>
        <taxon>Actinomycetes</taxon>
        <taxon>Kitasatosporales</taxon>
        <taxon>Streptomycetaceae</taxon>
        <taxon>Streptomyces</taxon>
    </lineage>
</organism>
<evidence type="ECO:0000313" key="3">
    <source>
        <dbReference type="Proteomes" id="UP001614264"/>
    </source>
</evidence>
<dbReference type="RefSeq" id="WP_134655242.1">
    <property type="nucleotide sequence ID" value="NZ_JAVCWJ010000030.1"/>
</dbReference>
<dbReference type="EMBL" id="JBITPR010000023">
    <property type="protein sequence ID" value="MFI7870459.1"/>
    <property type="molecule type" value="Genomic_DNA"/>
</dbReference>
<dbReference type="Proteomes" id="UP001614264">
    <property type="component" value="Unassembled WGS sequence"/>
</dbReference>
<gene>
    <name evidence="2" type="ORF">AB4829_07600</name>
</gene>
<proteinExistence type="predicted"/>
<comment type="caution">
    <text evidence="2">The sequence shown here is derived from an EMBL/GenBank/DDBJ whole genome shotgun (WGS) entry which is preliminary data.</text>
</comment>
<name>A0ABW8B662_9ACTN</name>
<evidence type="ECO:0000256" key="1">
    <source>
        <dbReference type="SAM" id="Phobius"/>
    </source>
</evidence>
<sequence length="139" mass="15028">MDASGWAAWAAAVTSLATLVVTTVVGGRRERHRWARDALTDAFVAFLEASWRHSDTAGGTAGTDAYAEPLLAEYREMRSQLTRLRLLAADGVVDAGESLLRRQRQVHDVPAGPERDEALAAASRARRAVIDAAKKEMGL</sequence>